<keyword evidence="5 7" id="KW-1133">Transmembrane helix</keyword>
<proteinExistence type="predicted"/>
<keyword evidence="9" id="KW-0645">Protease</keyword>
<dbReference type="Proteomes" id="UP000805614">
    <property type="component" value="Unassembled WGS sequence"/>
</dbReference>
<evidence type="ECO:0000256" key="6">
    <source>
        <dbReference type="ARBA" id="ARBA00023136"/>
    </source>
</evidence>
<evidence type="ECO:0000256" key="4">
    <source>
        <dbReference type="ARBA" id="ARBA00022692"/>
    </source>
</evidence>
<feature type="transmembrane region" description="Helical" evidence="7">
    <location>
        <begin position="186"/>
        <end position="205"/>
    </location>
</feature>
<dbReference type="EMBL" id="JABVEC010000004">
    <property type="protein sequence ID" value="MBC6465373.1"/>
    <property type="molecule type" value="Genomic_DNA"/>
</dbReference>
<dbReference type="SUPFAM" id="SSF144091">
    <property type="entry name" value="Rhomboid-like"/>
    <property type="match status" value="1"/>
</dbReference>
<dbReference type="PANTHER" id="PTHR43066:SF26">
    <property type="entry name" value="RHOMBOID PROTEASE GLPG"/>
    <property type="match status" value="1"/>
</dbReference>
<evidence type="ECO:0000256" key="1">
    <source>
        <dbReference type="ARBA" id="ARBA00004141"/>
    </source>
</evidence>
<feature type="domain" description="Peptidase S54 rhomboid" evidence="8">
    <location>
        <begin position="91"/>
        <end position="229"/>
    </location>
</feature>
<comment type="subcellular location">
    <subcellularLocation>
        <location evidence="1">Membrane</location>
        <topology evidence="1">Multi-pass membrane protein</topology>
    </subcellularLocation>
</comment>
<protein>
    <submittedName>
        <fullName evidence="9">Rhomboid family intramembrane serine protease</fullName>
    </submittedName>
</protein>
<evidence type="ECO:0000313" key="9">
    <source>
        <dbReference type="EMBL" id="MBC6465373.1"/>
    </source>
</evidence>
<feature type="transmembrane region" description="Helical" evidence="7">
    <location>
        <begin position="156"/>
        <end position="174"/>
    </location>
</feature>
<dbReference type="RefSeq" id="WP_187242380.1">
    <property type="nucleotide sequence ID" value="NZ_BAAAOK010000015.1"/>
</dbReference>
<feature type="transmembrane region" description="Helical" evidence="7">
    <location>
        <begin position="132"/>
        <end position="150"/>
    </location>
</feature>
<keyword evidence="4 7" id="KW-0812">Transmembrane</keyword>
<keyword evidence="3" id="KW-0997">Cell inner membrane</keyword>
<keyword evidence="9" id="KW-0378">Hydrolase</keyword>
<dbReference type="Gene3D" id="1.20.1540.10">
    <property type="entry name" value="Rhomboid-like"/>
    <property type="match status" value="1"/>
</dbReference>
<keyword evidence="10" id="KW-1185">Reference proteome</keyword>
<feature type="transmembrane region" description="Helical" evidence="7">
    <location>
        <begin position="211"/>
        <end position="230"/>
    </location>
</feature>
<gene>
    <name evidence="9" type="ORF">HKK74_07690</name>
</gene>
<evidence type="ECO:0000256" key="2">
    <source>
        <dbReference type="ARBA" id="ARBA00022475"/>
    </source>
</evidence>
<accession>A0ABR7LLV0</accession>
<name>A0ABR7LLV0_9ACTN</name>
<evidence type="ECO:0000259" key="8">
    <source>
        <dbReference type="Pfam" id="PF01694"/>
    </source>
</evidence>
<evidence type="ECO:0000313" key="10">
    <source>
        <dbReference type="Proteomes" id="UP000805614"/>
    </source>
</evidence>
<dbReference type="InterPro" id="IPR035952">
    <property type="entry name" value="Rhomboid-like_sf"/>
</dbReference>
<keyword evidence="6 7" id="KW-0472">Membrane</keyword>
<dbReference type="Pfam" id="PF01694">
    <property type="entry name" value="Rhomboid"/>
    <property type="match status" value="1"/>
</dbReference>
<sequence>MALPLYDSQPTRRTPVVTYLLVAINVVVFLLTPMAGFAQTSTQARERQCAQVTFTHQHGAIPRELMTNRQEPLPDEIVEQCRPRPFEKRPWLSAFSSMFLHSDWTHLLGNMIFLFVFGQAAEDRLGRVRFTLSYLLWGLVAAYGFALTYPDTTVPLIGASGAIAGVLGAHLIMFPRSRTIALVPPIRLPAWLLLGQFFLLQWQMLGADDGVAYVAHIYGFVAGAAFGLWARRAPALRRAAVLGSRR</sequence>
<evidence type="ECO:0000256" key="7">
    <source>
        <dbReference type="SAM" id="Phobius"/>
    </source>
</evidence>
<organism evidence="9 10">
    <name type="scientific">Actinomadura alba</name>
    <dbReference type="NCBI Taxonomy" id="406431"/>
    <lineage>
        <taxon>Bacteria</taxon>
        <taxon>Bacillati</taxon>
        <taxon>Actinomycetota</taxon>
        <taxon>Actinomycetes</taxon>
        <taxon>Streptosporangiales</taxon>
        <taxon>Thermomonosporaceae</taxon>
        <taxon>Actinomadura</taxon>
    </lineage>
</organism>
<comment type="caution">
    <text evidence="9">The sequence shown here is derived from an EMBL/GenBank/DDBJ whole genome shotgun (WGS) entry which is preliminary data.</text>
</comment>
<dbReference type="GO" id="GO:0006508">
    <property type="term" value="P:proteolysis"/>
    <property type="evidence" value="ECO:0007669"/>
    <property type="project" value="UniProtKB-KW"/>
</dbReference>
<dbReference type="PANTHER" id="PTHR43066">
    <property type="entry name" value="RHOMBOID-RELATED PROTEIN"/>
    <property type="match status" value="1"/>
</dbReference>
<dbReference type="GO" id="GO:0008233">
    <property type="term" value="F:peptidase activity"/>
    <property type="evidence" value="ECO:0007669"/>
    <property type="project" value="UniProtKB-KW"/>
</dbReference>
<evidence type="ECO:0000256" key="5">
    <source>
        <dbReference type="ARBA" id="ARBA00022989"/>
    </source>
</evidence>
<feature type="transmembrane region" description="Helical" evidence="7">
    <location>
        <begin position="16"/>
        <end position="38"/>
    </location>
</feature>
<keyword evidence="2" id="KW-1003">Cell membrane</keyword>
<reference evidence="9 10" key="1">
    <citation type="submission" date="2020-06" db="EMBL/GenBank/DDBJ databases">
        <title>Actinomadura xiongansis sp. nov., isolated from soil of Baiyangdian.</title>
        <authorList>
            <person name="Zhang X."/>
        </authorList>
    </citation>
    <scope>NUCLEOTIDE SEQUENCE [LARGE SCALE GENOMIC DNA]</scope>
    <source>
        <strain evidence="9 10">HBUM206468</strain>
    </source>
</reference>
<evidence type="ECO:0000256" key="3">
    <source>
        <dbReference type="ARBA" id="ARBA00022519"/>
    </source>
</evidence>
<dbReference type="InterPro" id="IPR022764">
    <property type="entry name" value="Peptidase_S54_rhomboid_dom"/>
</dbReference>